<evidence type="ECO:0000256" key="8">
    <source>
        <dbReference type="SAM" id="MobiDB-lite"/>
    </source>
</evidence>
<evidence type="ECO:0000256" key="7">
    <source>
        <dbReference type="ARBA" id="ARBA00035140"/>
    </source>
</evidence>
<evidence type="ECO:0000256" key="6">
    <source>
        <dbReference type="ARBA" id="ARBA00023274"/>
    </source>
</evidence>
<feature type="compositionally biased region" description="Basic residues" evidence="8">
    <location>
        <begin position="54"/>
        <end position="66"/>
    </location>
</feature>
<comment type="subcellular location">
    <subcellularLocation>
        <location evidence="1">Mitochondrion</location>
    </subcellularLocation>
</comment>
<sequence>MPPSTCLRSLSQLSIDAVPTVPRLLRPQIACFSTSSARYAVVTKKKGLTTAPKKGVKSLNTKKGKKAPGSGDTGKRPAPGERKAQRKRIVLSNDNALEVSSLQDLSKDNVLNEKNAGKVMGLPQENVVDALRAVEAFKTSQGWSLFRRPAVLMRKEAIQLAGLFKEVEDSASGQKRTVRRILCGERMSGKSTLLLQGLAMGFLRDWFVINLPEEYAPLPNSEPLQYTQDTYTASLLQQILKANGAYLQATKLSTKPNLPLPLPAKATLKELVALGMANPESSWPVFMALWNELSLPGRPPVLLALDGLSHIMRHSAYLSAEVKPIHAHDLALVRHFVDHLSGQKKLANGGVVLGATSQSNSPTSPALDFSIEVAQARKVSAESVPQWNPYKSVDARVMEALKGLHESSPDFDVIKVGGLTKEEARSIMEYYAESGMLRHRVDEGFVTEKWSLAGMGNIGELERASTQVRVSFTVLCKCQWHVQAYGLAQRTDPGNEILLGRSVVVYSRFHNLSGLAGMDQEHRSICNWVILPKVSSSSGTASLVQSYRDGNASKDPRILRLRPEVRHDEMLIQSGHGRRISVQRILYVKIQHWNPVHWRDNGVAQTHLIIFYSLGRVLSGDVSGVCAAMYPSRDEGLCDSEQGSVISAHLVHRKPFVLQAANLLELVQQACATLLKVGIAKEWKGLRHCWGSQQSTAYSRVDGQDDVGGGEAIRATHIRPCHAKTR</sequence>
<evidence type="ECO:0000256" key="2">
    <source>
        <dbReference type="ARBA" id="ARBA00009863"/>
    </source>
</evidence>
<evidence type="ECO:0000256" key="3">
    <source>
        <dbReference type="ARBA" id="ARBA00022946"/>
    </source>
</evidence>
<accession>A0A9Q8Z343</accession>
<comment type="similarity">
    <text evidence="2">Belongs to the mitochondrion-specific ribosomal protein mS29 family.</text>
</comment>
<proteinExistence type="inferred from homology"/>
<organism evidence="9 10">
    <name type="scientific">Curvularia clavata</name>
    <dbReference type="NCBI Taxonomy" id="95742"/>
    <lineage>
        <taxon>Eukaryota</taxon>
        <taxon>Fungi</taxon>
        <taxon>Dikarya</taxon>
        <taxon>Ascomycota</taxon>
        <taxon>Pezizomycotina</taxon>
        <taxon>Dothideomycetes</taxon>
        <taxon>Pleosporomycetidae</taxon>
        <taxon>Pleosporales</taxon>
        <taxon>Pleosporineae</taxon>
        <taxon>Pleosporaceae</taxon>
        <taxon>Curvularia</taxon>
    </lineage>
</organism>
<protein>
    <recommendedName>
        <fullName evidence="7">Small ribosomal subunit protein mS29</fullName>
    </recommendedName>
</protein>
<evidence type="ECO:0000256" key="4">
    <source>
        <dbReference type="ARBA" id="ARBA00022980"/>
    </source>
</evidence>
<keyword evidence="6" id="KW-0687">Ribonucleoprotein</keyword>
<dbReference type="PANTHER" id="PTHR12810:SF0">
    <property type="entry name" value="SMALL RIBOSOMAL SUBUNIT PROTEIN MS29"/>
    <property type="match status" value="1"/>
</dbReference>
<dbReference type="GO" id="GO:0003735">
    <property type="term" value="F:structural constituent of ribosome"/>
    <property type="evidence" value="ECO:0007669"/>
    <property type="project" value="TreeGrafter"/>
</dbReference>
<dbReference type="EMBL" id="CP089275">
    <property type="protein sequence ID" value="USP75341.1"/>
    <property type="molecule type" value="Genomic_DNA"/>
</dbReference>
<evidence type="ECO:0000256" key="5">
    <source>
        <dbReference type="ARBA" id="ARBA00023128"/>
    </source>
</evidence>
<reference evidence="9" key="1">
    <citation type="submission" date="2021-12" db="EMBL/GenBank/DDBJ databases">
        <title>Curvularia clavata genome.</title>
        <authorList>
            <person name="Cao Y."/>
        </authorList>
    </citation>
    <scope>NUCLEOTIDE SEQUENCE</scope>
    <source>
        <strain evidence="9">Yc1106</strain>
    </source>
</reference>
<gene>
    <name evidence="9" type="ORF">yc1106_02615</name>
</gene>
<evidence type="ECO:0000313" key="9">
    <source>
        <dbReference type="EMBL" id="USP75341.1"/>
    </source>
</evidence>
<dbReference type="Pfam" id="PF10236">
    <property type="entry name" value="DAP3"/>
    <property type="match status" value="1"/>
</dbReference>
<dbReference type="PANTHER" id="PTHR12810">
    <property type="entry name" value="MITOCHONDRIAL 28S RIBOSOMAL PROTEIN S29"/>
    <property type="match status" value="1"/>
</dbReference>
<evidence type="ECO:0000256" key="1">
    <source>
        <dbReference type="ARBA" id="ARBA00004173"/>
    </source>
</evidence>
<dbReference type="VEuPathDB" id="FungiDB:yc1106_02615"/>
<dbReference type="Proteomes" id="UP001056012">
    <property type="component" value="Chromosome 2"/>
</dbReference>
<name>A0A9Q8Z343_CURCL</name>
<dbReference type="GO" id="GO:0005763">
    <property type="term" value="C:mitochondrial small ribosomal subunit"/>
    <property type="evidence" value="ECO:0007669"/>
    <property type="project" value="TreeGrafter"/>
</dbReference>
<keyword evidence="10" id="KW-1185">Reference proteome</keyword>
<dbReference type="InterPro" id="IPR019368">
    <property type="entry name" value="Ribosomal_mS29"/>
</dbReference>
<evidence type="ECO:0000313" key="10">
    <source>
        <dbReference type="Proteomes" id="UP001056012"/>
    </source>
</evidence>
<dbReference type="OrthoDB" id="274828at2759"/>
<feature type="compositionally biased region" description="Basic and acidic residues" evidence="8">
    <location>
        <begin position="73"/>
        <end position="83"/>
    </location>
</feature>
<keyword evidence="5" id="KW-0496">Mitochondrion</keyword>
<dbReference type="AlphaFoldDB" id="A0A9Q8Z343"/>
<keyword evidence="4 9" id="KW-0689">Ribosomal protein</keyword>
<keyword evidence="3" id="KW-0809">Transit peptide</keyword>
<feature type="region of interest" description="Disordered" evidence="8">
    <location>
        <begin position="50"/>
        <end position="85"/>
    </location>
</feature>